<comment type="caution">
    <text evidence="9">The sequence shown here is derived from an EMBL/GenBank/DDBJ whole genome shotgun (WGS) entry which is preliminary data.</text>
</comment>
<organism evidence="9 10">
    <name type="scientific">Desmophyllum pertusum</name>
    <dbReference type="NCBI Taxonomy" id="174260"/>
    <lineage>
        <taxon>Eukaryota</taxon>
        <taxon>Metazoa</taxon>
        <taxon>Cnidaria</taxon>
        <taxon>Anthozoa</taxon>
        <taxon>Hexacorallia</taxon>
        <taxon>Scleractinia</taxon>
        <taxon>Caryophylliina</taxon>
        <taxon>Caryophylliidae</taxon>
        <taxon>Desmophyllum</taxon>
    </lineage>
</organism>
<keyword evidence="2 7" id="KW-0349">Heme</keyword>
<dbReference type="EMBL" id="MU826833">
    <property type="protein sequence ID" value="KAJ7372960.1"/>
    <property type="molecule type" value="Genomic_DNA"/>
</dbReference>
<dbReference type="PROSITE" id="PS00086">
    <property type="entry name" value="CYTOCHROME_P450"/>
    <property type="match status" value="1"/>
</dbReference>
<dbReference type="PRINTS" id="PR00463">
    <property type="entry name" value="EP450I"/>
</dbReference>
<keyword evidence="3 7" id="KW-0479">Metal-binding</keyword>
<evidence type="ECO:0000256" key="1">
    <source>
        <dbReference type="ARBA" id="ARBA00010617"/>
    </source>
</evidence>
<dbReference type="GO" id="GO:0004508">
    <property type="term" value="F:steroid 17-alpha-monooxygenase activity"/>
    <property type="evidence" value="ECO:0007669"/>
    <property type="project" value="TreeGrafter"/>
</dbReference>
<evidence type="ECO:0000256" key="3">
    <source>
        <dbReference type="ARBA" id="ARBA00022723"/>
    </source>
</evidence>
<dbReference type="PANTHER" id="PTHR24289">
    <property type="entry name" value="STEROID 17-ALPHA-HYDROXYLASE/17,20 LYASE"/>
    <property type="match status" value="1"/>
</dbReference>
<dbReference type="Pfam" id="PF00067">
    <property type="entry name" value="p450"/>
    <property type="match status" value="1"/>
</dbReference>
<dbReference type="InterPro" id="IPR001128">
    <property type="entry name" value="Cyt_P450"/>
</dbReference>
<dbReference type="PRINTS" id="PR00385">
    <property type="entry name" value="P450"/>
</dbReference>
<evidence type="ECO:0000256" key="4">
    <source>
        <dbReference type="ARBA" id="ARBA00023002"/>
    </source>
</evidence>
<comment type="cofactor">
    <cofactor evidence="7">
        <name>heme</name>
        <dbReference type="ChEBI" id="CHEBI:30413"/>
    </cofactor>
</comment>
<keyword evidence="4 8" id="KW-0560">Oxidoreductase</keyword>
<dbReference type="Gene3D" id="1.10.630.10">
    <property type="entry name" value="Cytochrome P450"/>
    <property type="match status" value="1"/>
</dbReference>
<dbReference type="Proteomes" id="UP001163046">
    <property type="component" value="Unassembled WGS sequence"/>
</dbReference>
<dbReference type="InterPro" id="IPR002401">
    <property type="entry name" value="Cyt_P450_E_grp-I"/>
</dbReference>
<evidence type="ECO:0000313" key="10">
    <source>
        <dbReference type="Proteomes" id="UP001163046"/>
    </source>
</evidence>
<dbReference type="PANTHER" id="PTHR24289:SF1">
    <property type="entry name" value="STEROID 17-ALPHA-HYDROXYLASE_17,20 LYASE"/>
    <property type="match status" value="1"/>
</dbReference>
<comment type="similarity">
    <text evidence="1 8">Belongs to the cytochrome P450 family.</text>
</comment>
<dbReference type="OrthoDB" id="3934656at2759"/>
<evidence type="ECO:0000256" key="8">
    <source>
        <dbReference type="RuleBase" id="RU000461"/>
    </source>
</evidence>
<dbReference type="InterPro" id="IPR017972">
    <property type="entry name" value="Cyt_P450_CS"/>
</dbReference>
<evidence type="ECO:0000256" key="2">
    <source>
        <dbReference type="ARBA" id="ARBA00022617"/>
    </source>
</evidence>
<name>A0A9X0CRG6_9CNID</name>
<protein>
    <recommendedName>
        <fullName evidence="11">Cytochrome P450</fullName>
    </recommendedName>
</protein>
<evidence type="ECO:0000256" key="7">
    <source>
        <dbReference type="PIRSR" id="PIRSR602401-1"/>
    </source>
</evidence>
<dbReference type="GO" id="GO:0005506">
    <property type="term" value="F:iron ion binding"/>
    <property type="evidence" value="ECO:0007669"/>
    <property type="project" value="InterPro"/>
</dbReference>
<dbReference type="GO" id="GO:0020037">
    <property type="term" value="F:heme binding"/>
    <property type="evidence" value="ECO:0007669"/>
    <property type="project" value="InterPro"/>
</dbReference>
<keyword evidence="6 8" id="KW-0503">Monooxygenase</keyword>
<dbReference type="InterPro" id="IPR036396">
    <property type="entry name" value="Cyt_P450_sf"/>
</dbReference>
<keyword evidence="10" id="KW-1185">Reference proteome</keyword>
<dbReference type="GO" id="GO:0042446">
    <property type="term" value="P:hormone biosynthetic process"/>
    <property type="evidence" value="ECO:0007669"/>
    <property type="project" value="TreeGrafter"/>
</dbReference>
<gene>
    <name evidence="9" type="ORF">OS493_015425</name>
</gene>
<feature type="binding site" description="axial binding residue" evidence="7">
    <location>
        <position position="143"/>
    </location>
    <ligand>
        <name>heme</name>
        <dbReference type="ChEBI" id="CHEBI:30413"/>
    </ligand>
    <ligandPart>
        <name>Fe</name>
        <dbReference type="ChEBI" id="CHEBI:18248"/>
    </ligandPart>
</feature>
<accession>A0A9X0CRG6</accession>
<dbReference type="GO" id="GO:0042448">
    <property type="term" value="P:progesterone metabolic process"/>
    <property type="evidence" value="ECO:0007669"/>
    <property type="project" value="TreeGrafter"/>
</dbReference>
<dbReference type="SUPFAM" id="SSF48264">
    <property type="entry name" value="Cytochrome P450"/>
    <property type="match status" value="1"/>
</dbReference>
<reference evidence="9" key="1">
    <citation type="submission" date="2023-01" db="EMBL/GenBank/DDBJ databases">
        <title>Genome assembly of the deep-sea coral Lophelia pertusa.</title>
        <authorList>
            <person name="Herrera S."/>
            <person name="Cordes E."/>
        </authorList>
    </citation>
    <scope>NUCLEOTIDE SEQUENCE</scope>
    <source>
        <strain evidence="9">USNM1676648</strain>
        <tissue evidence="9">Polyp</tissue>
    </source>
</reference>
<sequence length="214" mass="24497">MCFMPGTETPSIVITWFIFYAIKYPDVQARLHRQLDDVIGHTNRLPAISDRRNIPYLEAFIAEVQRIVSDTPLAVPHSTTRDTSLAGFLSRGTRPCFLNLWAIHHNPDYWTDPFCFRPERFLDEQGRFHVEGILPFSLGKRSCPGESFAKKAVFLYAARLLYRFKFESPPGAILPGRGDSEYGGIVLDCKPFKICAIERRDTIISEKGRAWTKQ</sequence>
<evidence type="ECO:0000256" key="5">
    <source>
        <dbReference type="ARBA" id="ARBA00023004"/>
    </source>
</evidence>
<evidence type="ECO:0000256" key="6">
    <source>
        <dbReference type="ARBA" id="ARBA00023033"/>
    </source>
</evidence>
<evidence type="ECO:0008006" key="11">
    <source>
        <dbReference type="Google" id="ProtNLM"/>
    </source>
</evidence>
<proteinExistence type="inferred from homology"/>
<keyword evidence="5 7" id="KW-0408">Iron</keyword>
<evidence type="ECO:0000313" key="9">
    <source>
        <dbReference type="EMBL" id="KAJ7372960.1"/>
    </source>
</evidence>
<dbReference type="AlphaFoldDB" id="A0A9X0CRG6"/>